<accession>A0ABS5DMD3</accession>
<dbReference type="EMBL" id="JAGPXE010000013">
    <property type="protein sequence ID" value="MBQ0927463.1"/>
    <property type="molecule type" value="Genomic_DNA"/>
</dbReference>
<gene>
    <name evidence="2" type="ORF">KBO27_26265</name>
</gene>
<feature type="chain" id="PRO_5046937174" evidence="1">
    <location>
        <begin position="25"/>
        <end position="175"/>
    </location>
</feature>
<feature type="signal peptide" evidence="1">
    <location>
        <begin position="1"/>
        <end position="24"/>
    </location>
</feature>
<keyword evidence="3" id="KW-1185">Reference proteome</keyword>
<proteinExistence type="predicted"/>
<keyword evidence="1" id="KW-0732">Signal</keyword>
<reference evidence="2 3" key="1">
    <citation type="submission" date="2021-04" db="EMBL/GenBank/DDBJ databases">
        <title>Whole-genome sequencing of Saccharopolyspora endophytica KCTC 19397.</title>
        <authorList>
            <person name="Ay H."/>
            <person name="Saygin H."/>
            <person name="Sahin N."/>
        </authorList>
    </citation>
    <scope>NUCLEOTIDE SEQUENCE [LARGE SCALE GENOMIC DNA]</scope>
    <source>
        <strain evidence="2 3">KCTC 19397</strain>
    </source>
</reference>
<dbReference type="RefSeq" id="WP_210972531.1">
    <property type="nucleotide sequence ID" value="NZ_JAGPXE010000013.1"/>
</dbReference>
<dbReference type="InterPro" id="IPR024520">
    <property type="entry name" value="DUF3558"/>
</dbReference>
<evidence type="ECO:0000313" key="3">
    <source>
        <dbReference type="Proteomes" id="UP000674084"/>
    </source>
</evidence>
<organism evidence="2 3">
    <name type="scientific">Saccharopolyspora endophytica</name>
    <dbReference type="NCBI Taxonomy" id="543886"/>
    <lineage>
        <taxon>Bacteria</taxon>
        <taxon>Bacillati</taxon>
        <taxon>Actinomycetota</taxon>
        <taxon>Actinomycetes</taxon>
        <taxon>Pseudonocardiales</taxon>
        <taxon>Pseudonocardiaceae</taxon>
        <taxon>Saccharopolyspora</taxon>
    </lineage>
</organism>
<protein>
    <submittedName>
        <fullName evidence="2">DUF3558 domain-containing protein</fullName>
    </submittedName>
</protein>
<evidence type="ECO:0000256" key="1">
    <source>
        <dbReference type="SAM" id="SignalP"/>
    </source>
</evidence>
<dbReference type="PROSITE" id="PS51257">
    <property type="entry name" value="PROKAR_LIPOPROTEIN"/>
    <property type="match status" value="1"/>
</dbReference>
<dbReference type="Proteomes" id="UP000674084">
    <property type="component" value="Unassembled WGS sequence"/>
</dbReference>
<dbReference type="Pfam" id="PF12079">
    <property type="entry name" value="DUF3558"/>
    <property type="match status" value="1"/>
</dbReference>
<name>A0ABS5DMD3_9PSEU</name>
<evidence type="ECO:0000313" key="2">
    <source>
        <dbReference type="EMBL" id="MBQ0927463.1"/>
    </source>
</evidence>
<comment type="caution">
    <text evidence="2">The sequence shown here is derived from an EMBL/GenBank/DDBJ whole genome shotgun (WGS) entry which is preliminary data.</text>
</comment>
<sequence>MKKVSRTLIAGAAGVALLGLSACSGNSSGGAPEPAPAPQGKPIASFDPCTFFTPEELTSLGVSTQSQDGGVVSFEPGCEWEGEKMTLTLLKNADQTVESYEKNGNWDSYSKKSIGGRSGAVAVESGATGQGGCTVLVDAGGGVAVYGIDGAMRDSVDACGETEKVANQTASRLPE</sequence>